<organism evidence="3 4">
    <name type="scientific">Candidatus Eubacterium faecipullorum</name>
    <dbReference type="NCBI Taxonomy" id="2838571"/>
    <lineage>
        <taxon>Bacteria</taxon>
        <taxon>Bacillati</taxon>
        <taxon>Bacillota</taxon>
        <taxon>Clostridia</taxon>
        <taxon>Eubacteriales</taxon>
        <taxon>Eubacteriaceae</taxon>
        <taxon>Eubacterium</taxon>
    </lineage>
</organism>
<evidence type="ECO:0000313" key="4">
    <source>
        <dbReference type="Proteomes" id="UP000824205"/>
    </source>
</evidence>
<accession>A0A9D1RDT4</accession>
<reference evidence="3" key="2">
    <citation type="submission" date="2021-04" db="EMBL/GenBank/DDBJ databases">
        <authorList>
            <person name="Gilroy R."/>
        </authorList>
    </citation>
    <scope>NUCLEOTIDE SEQUENCE</scope>
    <source>
        <strain evidence="3">421</strain>
    </source>
</reference>
<dbReference type="AlphaFoldDB" id="A0A9D1RDT4"/>
<sequence>MIKKFSAVFLCICLVAGIFAACSTEDQTAETAGGLEDSVAEYGFEVDEDGNTVAVVYEDGKAYVLDAQGNKTDQVIKDPQNMPNDQNESDEGNNEETEPGTSPERVTDREDVSNNTGGGSAGTTNSELTTLPMDEDSVPSTSDSGKNVTFNDNDVKVITNMLEVPYLYAASYENSQNVPIEIATHVACWMLQRENLDTNNFASGTVVIDLFNYFARTVVSFKTKCNEYTADSIDNAAPIQYNSSNDTFTVTGSTYEQRTHTVNITQIQDLGNNNYYKIIADVEAVNGSGCNKSTVIAVVQKNKLDTSLGFSIKALKWS</sequence>
<dbReference type="Proteomes" id="UP000824205">
    <property type="component" value="Unassembled WGS sequence"/>
</dbReference>
<comment type="caution">
    <text evidence="3">The sequence shown here is derived from an EMBL/GenBank/DDBJ whole genome shotgun (WGS) entry which is preliminary data.</text>
</comment>
<feature type="chain" id="PRO_5038603991" description="Lipoprotein" evidence="2">
    <location>
        <begin position="21"/>
        <end position="318"/>
    </location>
</feature>
<evidence type="ECO:0008006" key="5">
    <source>
        <dbReference type="Google" id="ProtNLM"/>
    </source>
</evidence>
<proteinExistence type="predicted"/>
<name>A0A9D1RDT4_9FIRM</name>
<keyword evidence="2" id="KW-0732">Signal</keyword>
<evidence type="ECO:0000313" key="3">
    <source>
        <dbReference type="EMBL" id="HIW85809.1"/>
    </source>
</evidence>
<dbReference type="EMBL" id="DXGE01000021">
    <property type="protein sequence ID" value="HIW85809.1"/>
    <property type="molecule type" value="Genomic_DNA"/>
</dbReference>
<feature type="compositionally biased region" description="Polar residues" evidence="1">
    <location>
        <begin position="138"/>
        <end position="150"/>
    </location>
</feature>
<dbReference type="PROSITE" id="PS51257">
    <property type="entry name" value="PROKAR_LIPOPROTEIN"/>
    <property type="match status" value="1"/>
</dbReference>
<gene>
    <name evidence="3" type="ORF">IAA48_04865</name>
</gene>
<evidence type="ECO:0000256" key="2">
    <source>
        <dbReference type="SAM" id="SignalP"/>
    </source>
</evidence>
<evidence type="ECO:0000256" key="1">
    <source>
        <dbReference type="SAM" id="MobiDB-lite"/>
    </source>
</evidence>
<feature type="compositionally biased region" description="Acidic residues" evidence="1">
    <location>
        <begin position="87"/>
        <end position="98"/>
    </location>
</feature>
<protein>
    <recommendedName>
        <fullName evidence="5">Lipoprotein</fullName>
    </recommendedName>
</protein>
<reference evidence="3" key="1">
    <citation type="journal article" date="2021" name="PeerJ">
        <title>Extensive microbial diversity within the chicken gut microbiome revealed by metagenomics and culture.</title>
        <authorList>
            <person name="Gilroy R."/>
            <person name="Ravi A."/>
            <person name="Getino M."/>
            <person name="Pursley I."/>
            <person name="Horton D.L."/>
            <person name="Alikhan N.F."/>
            <person name="Baker D."/>
            <person name="Gharbi K."/>
            <person name="Hall N."/>
            <person name="Watson M."/>
            <person name="Adriaenssens E.M."/>
            <person name="Foster-Nyarko E."/>
            <person name="Jarju S."/>
            <person name="Secka A."/>
            <person name="Antonio M."/>
            <person name="Oren A."/>
            <person name="Chaudhuri R.R."/>
            <person name="La Ragione R."/>
            <person name="Hildebrand F."/>
            <person name="Pallen M.J."/>
        </authorList>
    </citation>
    <scope>NUCLEOTIDE SEQUENCE</scope>
    <source>
        <strain evidence="3">421</strain>
    </source>
</reference>
<feature type="signal peptide" evidence="2">
    <location>
        <begin position="1"/>
        <end position="20"/>
    </location>
</feature>
<feature type="region of interest" description="Disordered" evidence="1">
    <location>
        <begin position="68"/>
        <end position="150"/>
    </location>
</feature>